<evidence type="ECO:0000313" key="3">
    <source>
        <dbReference type="Proteomes" id="UP000185511"/>
    </source>
</evidence>
<protein>
    <submittedName>
        <fullName evidence="2">Uncharacterized protein</fullName>
    </submittedName>
</protein>
<organism evidence="2 3">
    <name type="scientific">Actinoalloteichus fjordicus</name>
    <dbReference type="NCBI Taxonomy" id="1612552"/>
    <lineage>
        <taxon>Bacteria</taxon>
        <taxon>Bacillati</taxon>
        <taxon>Actinomycetota</taxon>
        <taxon>Actinomycetes</taxon>
        <taxon>Pseudonocardiales</taxon>
        <taxon>Pseudonocardiaceae</taxon>
        <taxon>Actinoalloteichus</taxon>
    </lineage>
</organism>
<feature type="compositionally biased region" description="Polar residues" evidence="1">
    <location>
        <begin position="60"/>
        <end position="70"/>
    </location>
</feature>
<dbReference type="Proteomes" id="UP000185511">
    <property type="component" value="Chromosome"/>
</dbReference>
<proteinExistence type="predicted"/>
<evidence type="ECO:0000313" key="2">
    <source>
        <dbReference type="EMBL" id="APU13457.1"/>
    </source>
</evidence>
<dbReference type="KEGG" id="acad:UA74_06940"/>
<reference evidence="3" key="1">
    <citation type="submission" date="2016-06" db="EMBL/GenBank/DDBJ databases">
        <title>Complete genome sequence of Actinoalloteichus fjordicus DSM 46855 (=ADI127-17), type strain of the new species Actinoalloteichus fjordicus.</title>
        <authorList>
            <person name="Ruckert C."/>
            <person name="Nouioui I."/>
            <person name="Willmese J."/>
            <person name="van Wezel G."/>
            <person name="Klenk H.-P."/>
            <person name="Kalinowski J."/>
            <person name="Zotchev S.B."/>
        </authorList>
    </citation>
    <scope>NUCLEOTIDE SEQUENCE [LARGE SCALE GENOMIC DNA]</scope>
    <source>
        <strain evidence="3">ADI127-7</strain>
    </source>
</reference>
<gene>
    <name evidence="2" type="ORF">UA74_06940</name>
</gene>
<feature type="compositionally biased region" description="Low complexity" evidence="1">
    <location>
        <begin position="38"/>
        <end position="50"/>
    </location>
</feature>
<evidence type="ECO:0000256" key="1">
    <source>
        <dbReference type="SAM" id="MobiDB-lite"/>
    </source>
</evidence>
<keyword evidence="3" id="KW-1185">Reference proteome</keyword>
<feature type="region of interest" description="Disordered" evidence="1">
    <location>
        <begin position="1"/>
        <end position="70"/>
    </location>
</feature>
<dbReference type="AlphaFoldDB" id="A0AAC9LB61"/>
<feature type="compositionally biased region" description="Basic residues" evidence="1">
    <location>
        <begin position="7"/>
        <end position="17"/>
    </location>
</feature>
<accession>A0AAC9LB61</accession>
<name>A0AAC9LB61_9PSEU</name>
<sequence>MIAGHRLAGKRLRHQIRRLGTARAPRVPRFRRRPVTEGRSAAARGAARQAILPRPAGPADSSNSEQEVTA</sequence>
<dbReference type="EMBL" id="CP016076">
    <property type="protein sequence ID" value="APU13457.1"/>
    <property type="molecule type" value="Genomic_DNA"/>
</dbReference>